<protein>
    <submittedName>
        <fullName evidence="3">Uncharacterized protein</fullName>
    </submittedName>
</protein>
<feature type="compositionally biased region" description="Basic and acidic residues" evidence="1">
    <location>
        <begin position="130"/>
        <end position="140"/>
    </location>
</feature>
<gene>
    <name evidence="3" type="ORF">S03H2_19653</name>
</gene>
<feature type="compositionally biased region" description="Low complexity" evidence="1">
    <location>
        <begin position="116"/>
        <end position="129"/>
    </location>
</feature>
<feature type="transmembrane region" description="Helical" evidence="2">
    <location>
        <begin position="6"/>
        <end position="27"/>
    </location>
</feature>
<feature type="region of interest" description="Disordered" evidence="1">
    <location>
        <begin position="32"/>
        <end position="52"/>
    </location>
</feature>
<evidence type="ECO:0000256" key="1">
    <source>
        <dbReference type="SAM" id="MobiDB-lite"/>
    </source>
</evidence>
<feature type="compositionally biased region" description="Basic and acidic residues" evidence="1">
    <location>
        <begin position="91"/>
        <end position="113"/>
    </location>
</feature>
<organism evidence="3">
    <name type="scientific">marine sediment metagenome</name>
    <dbReference type="NCBI Taxonomy" id="412755"/>
    <lineage>
        <taxon>unclassified sequences</taxon>
        <taxon>metagenomes</taxon>
        <taxon>ecological metagenomes</taxon>
    </lineage>
</organism>
<keyword evidence="2" id="KW-0812">Transmembrane</keyword>
<accession>X1GFT3</accession>
<evidence type="ECO:0000256" key="2">
    <source>
        <dbReference type="SAM" id="Phobius"/>
    </source>
</evidence>
<reference evidence="3" key="1">
    <citation type="journal article" date="2014" name="Front. Microbiol.">
        <title>High frequency of phylogenetically diverse reductive dehalogenase-homologous genes in deep subseafloor sedimentary metagenomes.</title>
        <authorList>
            <person name="Kawai M."/>
            <person name="Futagami T."/>
            <person name="Toyoda A."/>
            <person name="Takaki Y."/>
            <person name="Nishi S."/>
            <person name="Hori S."/>
            <person name="Arai W."/>
            <person name="Tsubouchi T."/>
            <person name="Morono Y."/>
            <person name="Uchiyama I."/>
            <person name="Ito T."/>
            <person name="Fujiyama A."/>
            <person name="Inagaki F."/>
            <person name="Takami H."/>
        </authorList>
    </citation>
    <scope>NUCLEOTIDE SEQUENCE</scope>
    <source>
        <strain evidence="3">Expedition CK06-06</strain>
    </source>
</reference>
<sequence>MTTTSIVLIVLVAVVALLLIATIAWVARNKRNQRRHVEAGDIRDKAADESHKVGQCEAFADETAAKARVAQAEADAKTAHATGLQHQAQVRRSDAATARDEVNQEFKRADKIDPATQTPETPTQTPETPRAADRKEHQDH</sequence>
<keyword evidence="2" id="KW-1133">Transmembrane helix</keyword>
<feature type="compositionally biased region" description="Basic and acidic residues" evidence="1">
    <location>
        <begin position="35"/>
        <end position="52"/>
    </location>
</feature>
<evidence type="ECO:0000313" key="3">
    <source>
        <dbReference type="EMBL" id="GAH31888.1"/>
    </source>
</evidence>
<feature type="region of interest" description="Disordered" evidence="1">
    <location>
        <begin position="75"/>
        <end position="140"/>
    </location>
</feature>
<dbReference type="AlphaFoldDB" id="X1GFT3"/>
<proteinExistence type="predicted"/>
<name>X1GFT3_9ZZZZ</name>
<keyword evidence="2" id="KW-0472">Membrane</keyword>
<dbReference type="EMBL" id="BARU01010284">
    <property type="protein sequence ID" value="GAH31888.1"/>
    <property type="molecule type" value="Genomic_DNA"/>
</dbReference>
<comment type="caution">
    <text evidence="3">The sequence shown here is derived from an EMBL/GenBank/DDBJ whole genome shotgun (WGS) entry which is preliminary data.</text>
</comment>